<dbReference type="Proteomes" id="UP001239111">
    <property type="component" value="Chromosome 2"/>
</dbReference>
<organism evidence="1 2">
    <name type="scientific">Eretmocerus hayati</name>
    <dbReference type="NCBI Taxonomy" id="131215"/>
    <lineage>
        <taxon>Eukaryota</taxon>
        <taxon>Metazoa</taxon>
        <taxon>Ecdysozoa</taxon>
        <taxon>Arthropoda</taxon>
        <taxon>Hexapoda</taxon>
        <taxon>Insecta</taxon>
        <taxon>Pterygota</taxon>
        <taxon>Neoptera</taxon>
        <taxon>Endopterygota</taxon>
        <taxon>Hymenoptera</taxon>
        <taxon>Apocrita</taxon>
        <taxon>Proctotrupomorpha</taxon>
        <taxon>Chalcidoidea</taxon>
        <taxon>Aphelinidae</taxon>
        <taxon>Aphelininae</taxon>
        <taxon>Eretmocerus</taxon>
    </lineage>
</organism>
<evidence type="ECO:0000313" key="1">
    <source>
        <dbReference type="EMBL" id="KAJ8674910.1"/>
    </source>
</evidence>
<dbReference type="EMBL" id="CM056742">
    <property type="protein sequence ID" value="KAJ8674910.1"/>
    <property type="molecule type" value="Genomic_DNA"/>
</dbReference>
<comment type="caution">
    <text evidence="1">The sequence shown here is derived from an EMBL/GenBank/DDBJ whole genome shotgun (WGS) entry which is preliminary data.</text>
</comment>
<gene>
    <name evidence="1" type="ORF">QAD02_010696</name>
</gene>
<protein>
    <submittedName>
        <fullName evidence="1">Uncharacterized protein</fullName>
    </submittedName>
</protein>
<keyword evidence="2" id="KW-1185">Reference proteome</keyword>
<name>A0ACC2NZC8_9HYME</name>
<sequence>MTSAEALKKIDTTISNSQWVATFGAFLLMVQTGIIQSWGSPNLPRLQSANSTIPTTEEQASWLTSLSSIGGIPGALIGSILTGLIGSRKNMIMTIMSLAVSWLCIILADSVTWLFVARFMSGIGTGMSYACYPFFLGEVATPSARGTLITLASGGNAVGMCIGVVIETYLTMKISSLMHLSQCLLTVLLLLVLPDTPYYFVKKKNIESARGSVAFYHSKSNADEELNEIKKFIEMNDCKVDKSKFSALKTKAVCKANCYIITLSSLPALANIVAIRTYMETFLRKGNVTIINPQPFVIYSTIVGAVGVILALLLIDKVGRRFLLILSSLGLTLALVFLGSYFYLFKLGYEGLHLQWLVIFALTLYSLTFSIGFYPVPSTILGEIYPQHLKSIGGCLSGVVASTTLSITSKAYQNMVSVVGEAFVFWLHALLCTLAIPFAIFILPETKGKTFREIQMILAK</sequence>
<reference evidence="1" key="1">
    <citation type="submission" date="2023-04" db="EMBL/GenBank/DDBJ databases">
        <title>A chromosome-level genome assembly of the parasitoid wasp Eretmocerus hayati.</title>
        <authorList>
            <person name="Zhong Y."/>
            <person name="Liu S."/>
            <person name="Liu Y."/>
        </authorList>
    </citation>
    <scope>NUCLEOTIDE SEQUENCE</scope>
    <source>
        <strain evidence="1">ZJU_SS_LIU_2023</strain>
    </source>
</reference>
<accession>A0ACC2NZC8</accession>
<evidence type="ECO:0000313" key="2">
    <source>
        <dbReference type="Proteomes" id="UP001239111"/>
    </source>
</evidence>
<proteinExistence type="predicted"/>